<dbReference type="PANTHER" id="PTHR13771:SF9">
    <property type="entry name" value="INTERCELLULAR ADHESION MOLECULE 5"/>
    <property type="match status" value="1"/>
</dbReference>
<dbReference type="Gene3D" id="2.60.40.10">
    <property type="entry name" value="Immunoglobulins"/>
    <property type="match status" value="1"/>
</dbReference>
<dbReference type="AlphaFoldDB" id="A0A7L1TCD2"/>
<gene>
    <name evidence="1" type="primary">Icam5_1</name>
    <name evidence="1" type="ORF">ARAGUA_R15806</name>
</gene>
<reference evidence="1 2" key="1">
    <citation type="submission" date="2019-09" db="EMBL/GenBank/DDBJ databases">
        <title>Bird 10,000 Genomes (B10K) Project - Family phase.</title>
        <authorList>
            <person name="Zhang G."/>
        </authorList>
    </citation>
    <scope>NUCLEOTIDE SEQUENCE [LARGE SCALE GENOMIC DNA]</scope>
    <source>
        <strain evidence="1">B10K-DU-002-11</strain>
        <tissue evidence="1">Muscle</tissue>
    </source>
</reference>
<dbReference type="Proteomes" id="UP000567570">
    <property type="component" value="Unassembled WGS sequence"/>
</dbReference>
<feature type="non-terminal residue" evidence="1">
    <location>
        <position position="66"/>
    </location>
</feature>
<proteinExistence type="predicted"/>
<dbReference type="SUPFAM" id="SSF48726">
    <property type="entry name" value="Immunoglobulin"/>
    <property type="match status" value="1"/>
</dbReference>
<dbReference type="GO" id="GO:0005178">
    <property type="term" value="F:integrin binding"/>
    <property type="evidence" value="ECO:0007669"/>
    <property type="project" value="InterPro"/>
</dbReference>
<dbReference type="GO" id="GO:0007155">
    <property type="term" value="P:cell adhesion"/>
    <property type="evidence" value="ECO:0007669"/>
    <property type="project" value="InterPro"/>
</dbReference>
<dbReference type="EMBL" id="VXBL01008558">
    <property type="protein sequence ID" value="NXO58380.1"/>
    <property type="molecule type" value="Genomic_DNA"/>
</dbReference>
<dbReference type="PANTHER" id="PTHR13771">
    <property type="entry name" value="INTERCELLULAR ADHESION MOLECULE"/>
    <property type="match status" value="1"/>
</dbReference>
<protein>
    <submittedName>
        <fullName evidence="1">ICAM5 protein</fullName>
    </submittedName>
</protein>
<sequence>LRCRARGNPPPHLECIKDGEPFPAGVLRPVTRTHAGIYRCWATNSLGTAVRSITVWVQCEWGSQGG</sequence>
<comment type="caution">
    <text evidence="1">The sequence shown here is derived from an EMBL/GenBank/DDBJ whole genome shotgun (WGS) entry which is preliminary data.</text>
</comment>
<dbReference type="InterPro" id="IPR036179">
    <property type="entry name" value="Ig-like_dom_sf"/>
</dbReference>
<dbReference type="InterPro" id="IPR013783">
    <property type="entry name" value="Ig-like_fold"/>
</dbReference>
<evidence type="ECO:0000313" key="1">
    <source>
        <dbReference type="EMBL" id="NXO58380.1"/>
    </source>
</evidence>
<name>A0A7L1TCD2_ARAGA</name>
<keyword evidence="2" id="KW-1185">Reference proteome</keyword>
<dbReference type="InterPro" id="IPR047012">
    <property type="entry name" value="ICAM_VCAM"/>
</dbReference>
<dbReference type="GO" id="GO:0005886">
    <property type="term" value="C:plasma membrane"/>
    <property type="evidence" value="ECO:0007669"/>
    <property type="project" value="TreeGrafter"/>
</dbReference>
<feature type="non-terminal residue" evidence="1">
    <location>
        <position position="1"/>
    </location>
</feature>
<evidence type="ECO:0000313" key="2">
    <source>
        <dbReference type="Proteomes" id="UP000567570"/>
    </source>
</evidence>
<organism evidence="1 2">
    <name type="scientific">Aramus guarauna</name>
    <name type="common">Limpkin</name>
    <name type="synonym">Scolopax guarauna</name>
    <dbReference type="NCBI Taxonomy" id="54356"/>
    <lineage>
        <taxon>Eukaryota</taxon>
        <taxon>Metazoa</taxon>
        <taxon>Chordata</taxon>
        <taxon>Craniata</taxon>
        <taxon>Vertebrata</taxon>
        <taxon>Euteleostomi</taxon>
        <taxon>Archelosauria</taxon>
        <taxon>Archosauria</taxon>
        <taxon>Dinosauria</taxon>
        <taxon>Saurischia</taxon>
        <taxon>Theropoda</taxon>
        <taxon>Coelurosauria</taxon>
        <taxon>Aves</taxon>
        <taxon>Neognathae</taxon>
        <taxon>Neoaves</taxon>
        <taxon>Gruiformes</taxon>
        <taxon>Aramidae</taxon>
        <taxon>Aramus</taxon>
    </lineage>
</organism>
<accession>A0A7L1TCD2</accession>